<name>A0AAP0CHU2_9ASTR</name>
<keyword evidence="1" id="KW-1133">Transmembrane helix</keyword>
<keyword evidence="1" id="KW-0812">Transmembrane</keyword>
<keyword evidence="4" id="KW-1185">Reference proteome</keyword>
<protein>
    <submittedName>
        <fullName evidence="3">Uncharacterized protein</fullName>
    </submittedName>
</protein>
<dbReference type="EMBL" id="JBCNJP010015459">
    <property type="protein sequence ID" value="KAK9048108.1"/>
    <property type="molecule type" value="Genomic_DNA"/>
</dbReference>
<dbReference type="EMBL" id="JBCNJP010000024">
    <property type="protein sequence ID" value="KAK9056981.1"/>
    <property type="molecule type" value="Genomic_DNA"/>
</dbReference>
<accession>A0AAP0CHU2</accession>
<feature type="transmembrane region" description="Helical" evidence="1">
    <location>
        <begin position="110"/>
        <end position="129"/>
    </location>
</feature>
<evidence type="ECO:0000313" key="3">
    <source>
        <dbReference type="EMBL" id="KAK9056981.1"/>
    </source>
</evidence>
<dbReference type="PANTHER" id="PTHR36785">
    <property type="entry name" value="OS05G0502500 PROTEIN"/>
    <property type="match status" value="1"/>
</dbReference>
<keyword evidence="1" id="KW-0472">Membrane</keyword>
<sequence length="244" mass="27089">MLAMMSTIIPQIFTNLTDYKPAKTSFYSTNFRKPANSFTRKYVCFYHRQAIRLGFESSGKSFLDKDRFDEKIKKKRVVLVRFNNLKFNGGGGGGGGGDGGGGTSRILGNVLLAIGLTYLSVTGQLGWILDAFVSFWLFVLIVPVVGLGALIWWASRDMVEIKCRSCGNEFEVFKSMLNDEQKLCPYCNQPFSVVGDEFVRDPTNFGKESATVGETFSELFSQTKKGKASSRAVIDVEAEVKDIE</sequence>
<organism evidence="3 4">
    <name type="scientific">Deinandra increscens subsp. villosa</name>
    <dbReference type="NCBI Taxonomy" id="3103831"/>
    <lineage>
        <taxon>Eukaryota</taxon>
        <taxon>Viridiplantae</taxon>
        <taxon>Streptophyta</taxon>
        <taxon>Embryophyta</taxon>
        <taxon>Tracheophyta</taxon>
        <taxon>Spermatophyta</taxon>
        <taxon>Magnoliopsida</taxon>
        <taxon>eudicotyledons</taxon>
        <taxon>Gunneridae</taxon>
        <taxon>Pentapetalae</taxon>
        <taxon>asterids</taxon>
        <taxon>campanulids</taxon>
        <taxon>Asterales</taxon>
        <taxon>Asteraceae</taxon>
        <taxon>Asteroideae</taxon>
        <taxon>Heliantheae alliance</taxon>
        <taxon>Madieae</taxon>
        <taxon>Madiinae</taxon>
        <taxon>Deinandra</taxon>
    </lineage>
</organism>
<reference evidence="3 4" key="1">
    <citation type="submission" date="2024-04" db="EMBL/GenBank/DDBJ databases">
        <title>The reference genome of an endangered Asteraceae, Deinandra increscens subsp. villosa, native to the Central Coast of California.</title>
        <authorList>
            <person name="Guilliams M."/>
            <person name="Hasenstab-Lehman K."/>
            <person name="Meyer R."/>
            <person name="Mcevoy S."/>
        </authorList>
    </citation>
    <scope>NUCLEOTIDE SEQUENCE [LARGE SCALE GENOMIC DNA]</scope>
    <source>
        <tissue evidence="3">Leaf</tissue>
    </source>
</reference>
<dbReference type="Proteomes" id="UP001408789">
    <property type="component" value="Unassembled WGS sequence"/>
</dbReference>
<feature type="transmembrane region" description="Helical" evidence="1">
    <location>
        <begin position="135"/>
        <end position="154"/>
    </location>
</feature>
<proteinExistence type="predicted"/>
<dbReference type="PANTHER" id="PTHR36785:SF1">
    <property type="entry name" value="OS05G0502500 PROTEIN"/>
    <property type="match status" value="1"/>
</dbReference>
<evidence type="ECO:0000313" key="2">
    <source>
        <dbReference type="EMBL" id="KAK9048108.1"/>
    </source>
</evidence>
<evidence type="ECO:0000256" key="1">
    <source>
        <dbReference type="SAM" id="Phobius"/>
    </source>
</evidence>
<gene>
    <name evidence="3" type="ORF">SSX86_024346</name>
    <name evidence="2" type="ORF">SSX86_032929</name>
</gene>
<comment type="caution">
    <text evidence="3">The sequence shown here is derived from an EMBL/GenBank/DDBJ whole genome shotgun (WGS) entry which is preliminary data.</text>
</comment>
<dbReference type="AlphaFoldDB" id="A0AAP0CHU2"/>
<evidence type="ECO:0000313" key="4">
    <source>
        <dbReference type="Proteomes" id="UP001408789"/>
    </source>
</evidence>